<keyword evidence="3 7" id="KW-0812">Transmembrane</keyword>
<evidence type="ECO:0000256" key="2">
    <source>
        <dbReference type="ARBA" id="ARBA00022448"/>
    </source>
</evidence>
<dbReference type="InterPro" id="IPR036259">
    <property type="entry name" value="MFS_trans_sf"/>
</dbReference>
<comment type="caution">
    <text evidence="9">The sequence shown here is derived from an EMBL/GenBank/DDBJ whole genome shotgun (WGS) entry which is preliminary data.</text>
</comment>
<evidence type="ECO:0000259" key="8">
    <source>
        <dbReference type="PROSITE" id="PS50850"/>
    </source>
</evidence>
<evidence type="ECO:0000256" key="6">
    <source>
        <dbReference type="SAM" id="MobiDB-lite"/>
    </source>
</evidence>
<evidence type="ECO:0000256" key="5">
    <source>
        <dbReference type="ARBA" id="ARBA00023136"/>
    </source>
</evidence>
<dbReference type="InterPro" id="IPR011701">
    <property type="entry name" value="MFS"/>
</dbReference>
<keyword evidence="10" id="KW-1185">Reference proteome</keyword>
<sequence length="675" mass="73137">MTSHNIPPSSLRDSSASLPTSDYVSGPSDSLPQELPISRVIQSQDPKNSSTSVSTHDHSISGRTMSSMPERYSTAPTIAVSFVSQDDASKDVPHIPSHYKDTGSSISLPHHRSKDVGLPASPLGSTDASEPPPATDPVPPADAPGAQAQTFNPKSLRFWLIIVSNFVAIFLVALDRTILTTAIPKMTDAFRTQSDIGWYGSAYMLTSAASQLLFGRIYKFYNIKWTYLFTIIIFEAGSIICAAAPTSITFIIGRAVAGVGSAGIFSGSMMIMIPMVPLPRRPLFQAAFGMVFGISSVVGPLVGGGFTQAISWRWCFWINLPVGGIAFILLLFLLQNHHTDHPPVPLWQHIMRLDPIGTLFFIPSIVSLLLALQWGGSQYEWDSWRIILLFSVFAVAFIAFGVVQIVMPKTATVPRHVICQRSMLAGAFFMLFLSGAMMMAIYYVPLWFQTVKHVSPVNSGVYTIPLMLSMIISSVISGIGIQKFGYYVPSMILCPIIMAIGEGFLSTLNPNTSSSKWIAFQFLAGFGLGFGMQTVNLAVQTVMPKEDVSTGIAISFFSQQLGAAIFVSVGQSILSNLLRKRLRGIPGIGDRVIISEGATHLRDLVPPQFQSRVAEAYNHACTRIFFAGAMLCCGTLISALFMQWKSVKTANPDAPTGQAGQNEKPESREVTGAAV</sequence>
<dbReference type="STRING" id="1035309.A0A2C5XH79"/>
<feature type="domain" description="Major facilitator superfamily (MFS) profile" evidence="8">
    <location>
        <begin position="161"/>
        <end position="647"/>
    </location>
</feature>
<dbReference type="CDD" id="cd17502">
    <property type="entry name" value="MFS_Azr1_MDR_like"/>
    <property type="match status" value="1"/>
</dbReference>
<feature type="region of interest" description="Disordered" evidence="6">
    <location>
        <begin position="89"/>
        <end position="146"/>
    </location>
</feature>
<reference evidence="9 10" key="2">
    <citation type="journal article" date="2013" name="IMA Fungus">
        <title>IMA Genome-F 1: Ceratocystis fimbriata: Draft nuclear genome sequence for the plant pathogen, Ceratocystis fimbriata.</title>
        <authorList>
            <person name="Wilken P.M."/>
            <person name="Steenkamp E.T."/>
            <person name="Wingfield M.J."/>
            <person name="de Beer Z.W."/>
            <person name="Wingfield B.D."/>
        </authorList>
    </citation>
    <scope>NUCLEOTIDE SEQUENCE [LARGE SCALE GENOMIC DNA]</scope>
    <source>
        <strain evidence="9 10">CBS 114723</strain>
    </source>
</reference>
<evidence type="ECO:0000256" key="4">
    <source>
        <dbReference type="ARBA" id="ARBA00022989"/>
    </source>
</evidence>
<dbReference type="Pfam" id="PF07690">
    <property type="entry name" value="MFS_1"/>
    <property type="match status" value="1"/>
</dbReference>
<dbReference type="Gene3D" id="1.20.1250.20">
    <property type="entry name" value="MFS general substrate transporter like domains"/>
    <property type="match status" value="2"/>
</dbReference>
<evidence type="ECO:0000313" key="9">
    <source>
        <dbReference type="EMBL" id="PHH55546.1"/>
    </source>
</evidence>
<feature type="transmembrane region" description="Helical" evidence="7">
    <location>
        <begin position="355"/>
        <end position="374"/>
    </location>
</feature>
<feature type="transmembrane region" description="Helical" evidence="7">
    <location>
        <begin position="386"/>
        <end position="407"/>
    </location>
</feature>
<feature type="region of interest" description="Disordered" evidence="6">
    <location>
        <begin position="1"/>
        <end position="71"/>
    </location>
</feature>
<dbReference type="PANTHER" id="PTHR23501">
    <property type="entry name" value="MAJOR FACILITATOR SUPERFAMILY"/>
    <property type="match status" value="1"/>
</dbReference>
<feature type="transmembrane region" description="Helical" evidence="7">
    <location>
        <begin position="551"/>
        <end position="574"/>
    </location>
</feature>
<feature type="transmembrane region" description="Helical" evidence="7">
    <location>
        <begin position="460"/>
        <end position="480"/>
    </location>
</feature>
<feature type="transmembrane region" description="Helical" evidence="7">
    <location>
        <begin position="624"/>
        <end position="644"/>
    </location>
</feature>
<feature type="compositionally biased region" description="Polar residues" evidence="6">
    <location>
        <begin position="1"/>
        <end position="31"/>
    </location>
</feature>
<feature type="transmembrane region" description="Helical" evidence="7">
    <location>
        <begin position="283"/>
        <end position="302"/>
    </location>
</feature>
<evidence type="ECO:0000256" key="3">
    <source>
        <dbReference type="ARBA" id="ARBA00022692"/>
    </source>
</evidence>
<reference evidence="9 10" key="1">
    <citation type="journal article" date="2013" name="Fungal Biol.">
        <title>Analysis of microsatellite markers in the genome of the plant pathogen Ceratocystis fimbriata.</title>
        <authorList>
            <person name="Simpson M.C."/>
            <person name="Wilken P.M."/>
            <person name="Coetzee M.P."/>
            <person name="Wingfield M.J."/>
            <person name="Wingfield B.D."/>
        </authorList>
    </citation>
    <scope>NUCLEOTIDE SEQUENCE [LARGE SCALE GENOMIC DNA]</scope>
    <source>
        <strain evidence="9 10">CBS 114723</strain>
    </source>
</reference>
<keyword evidence="5 7" id="KW-0472">Membrane</keyword>
<dbReference type="FunFam" id="1.20.1250.20:FF:000196">
    <property type="entry name" value="MFS toxin efflux pump (AflT)"/>
    <property type="match status" value="1"/>
</dbReference>
<feature type="compositionally biased region" description="Polar residues" evidence="6">
    <location>
        <begin position="40"/>
        <end position="54"/>
    </location>
</feature>
<feature type="transmembrane region" description="Helical" evidence="7">
    <location>
        <begin position="196"/>
        <end position="214"/>
    </location>
</feature>
<dbReference type="InterPro" id="IPR020846">
    <property type="entry name" value="MFS_dom"/>
</dbReference>
<gene>
    <name evidence="9" type="primary">aflT_0</name>
    <name evidence="9" type="ORF">CFIMG_001403RA</name>
</gene>
<dbReference type="GO" id="GO:0022857">
    <property type="term" value="F:transmembrane transporter activity"/>
    <property type="evidence" value="ECO:0007669"/>
    <property type="project" value="InterPro"/>
</dbReference>
<dbReference type="OrthoDB" id="10021397at2759"/>
<feature type="transmembrane region" description="Helical" evidence="7">
    <location>
        <begin position="156"/>
        <end position="175"/>
    </location>
</feature>
<accession>A0A2C5XH79</accession>
<proteinExistence type="predicted"/>
<dbReference type="PANTHER" id="PTHR23501:SF201">
    <property type="entry name" value="MFS AFLATOXIN EFFLUX PUMP"/>
    <property type="match status" value="1"/>
</dbReference>
<feature type="transmembrane region" description="Helical" evidence="7">
    <location>
        <begin position="256"/>
        <end position="277"/>
    </location>
</feature>
<dbReference type="SUPFAM" id="SSF103473">
    <property type="entry name" value="MFS general substrate transporter"/>
    <property type="match status" value="2"/>
</dbReference>
<dbReference type="Proteomes" id="UP000222788">
    <property type="component" value="Unassembled WGS sequence"/>
</dbReference>
<dbReference type="GO" id="GO:0005886">
    <property type="term" value="C:plasma membrane"/>
    <property type="evidence" value="ECO:0007669"/>
    <property type="project" value="TreeGrafter"/>
</dbReference>
<keyword evidence="4 7" id="KW-1133">Transmembrane helix</keyword>
<feature type="region of interest" description="Disordered" evidence="6">
    <location>
        <begin position="652"/>
        <end position="675"/>
    </location>
</feature>
<keyword evidence="2" id="KW-0813">Transport</keyword>
<organism evidence="9 10">
    <name type="scientific">Ceratocystis fimbriata CBS 114723</name>
    <dbReference type="NCBI Taxonomy" id="1035309"/>
    <lineage>
        <taxon>Eukaryota</taxon>
        <taxon>Fungi</taxon>
        <taxon>Dikarya</taxon>
        <taxon>Ascomycota</taxon>
        <taxon>Pezizomycotina</taxon>
        <taxon>Sordariomycetes</taxon>
        <taxon>Hypocreomycetidae</taxon>
        <taxon>Microascales</taxon>
        <taxon>Ceratocystidaceae</taxon>
        <taxon>Ceratocystis</taxon>
    </lineage>
</organism>
<dbReference type="EMBL" id="APWK03000010">
    <property type="protein sequence ID" value="PHH55546.1"/>
    <property type="molecule type" value="Genomic_DNA"/>
</dbReference>
<feature type="transmembrane region" description="Helical" evidence="7">
    <location>
        <begin position="427"/>
        <end position="448"/>
    </location>
</feature>
<evidence type="ECO:0000256" key="7">
    <source>
        <dbReference type="SAM" id="Phobius"/>
    </source>
</evidence>
<feature type="transmembrane region" description="Helical" evidence="7">
    <location>
        <begin position="517"/>
        <end position="539"/>
    </location>
</feature>
<feature type="transmembrane region" description="Helical" evidence="7">
    <location>
        <begin position="486"/>
        <end position="505"/>
    </location>
</feature>
<feature type="compositionally biased region" description="Pro residues" evidence="6">
    <location>
        <begin position="130"/>
        <end position="142"/>
    </location>
</feature>
<feature type="transmembrane region" description="Helical" evidence="7">
    <location>
        <begin position="226"/>
        <end position="244"/>
    </location>
</feature>
<name>A0A2C5XH79_9PEZI</name>
<evidence type="ECO:0000313" key="10">
    <source>
        <dbReference type="Proteomes" id="UP000222788"/>
    </source>
</evidence>
<feature type="compositionally biased region" description="Basic and acidic residues" evidence="6">
    <location>
        <begin position="89"/>
        <end position="101"/>
    </location>
</feature>
<comment type="subcellular location">
    <subcellularLocation>
        <location evidence="1">Membrane</location>
        <topology evidence="1">Multi-pass membrane protein</topology>
    </subcellularLocation>
</comment>
<dbReference type="AlphaFoldDB" id="A0A2C5XH79"/>
<protein>
    <submittedName>
        <fullName evidence="9">Efflux pump aflT</fullName>
    </submittedName>
</protein>
<feature type="transmembrane region" description="Helical" evidence="7">
    <location>
        <begin position="314"/>
        <end position="335"/>
    </location>
</feature>
<dbReference type="PROSITE" id="PS50850">
    <property type="entry name" value="MFS"/>
    <property type="match status" value="1"/>
</dbReference>
<dbReference type="FunFam" id="1.20.1720.10:FF:000012">
    <property type="entry name" value="MFS toxin efflux pump (AflT)"/>
    <property type="match status" value="1"/>
</dbReference>
<evidence type="ECO:0000256" key="1">
    <source>
        <dbReference type="ARBA" id="ARBA00004141"/>
    </source>
</evidence>